<accession>A0A9N9EF49</accession>
<evidence type="ECO:0000256" key="1">
    <source>
        <dbReference type="PROSITE-ProRule" id="PRU00285"/>
    </source>
</evidence>
<feature type="compositionally biased region" description="Basic and acidic residues" evidence="3">
    <location>
        <begin position="170"/>
        <end position="199"/>
    </location>
</feature>
<protein>
    <submittedName>
        <fullName evidence="5">4636_t:CDS:1</fullName>
    </submittedName>
</protein>
<reference evidence="5" key="1">
    <citation type="submission" date="2021-06" db="EMBL/GenBank/DDBJ databases">
        <authorList>
            <person name="Kallberg Y."/>
            <person name="Tangrot J."/>
            <person name="Rosling A."/>
        </authorList>
    </citation>
    <scope>NUCLEOTIDE SEQUENCE</scope>
    <source>
        <strain evidence="5">MT106</strain>
    </source>
</reference>
<name>A0A9N9EF49_9GLOM</name>
<comment type="similarity">
    <text evidence="1 2">Belongs to the small heat shock protein (HSP20) family.</text>
</comment>
<dbReference type="Gene3D" id="2.60.40.790">
    <property type="match status" value="1"/>
</dbReference>
<feature type="non-terminal residue" evidence="5">
    <location>
        <position position="1"/>
    </location>
</feature>
<organism evidence="5 6">
    <name type="scientific">Ambispora gerdemannii</name>
    <dbReference type="NCBI Taxonomy" id="144530"/>
    <lineage>
        <taxon>Eukaryota</taxon>
        <taxon>Fungi</taxon>
        <taxon>Fungi incertae sedis</taxon>
        <taxon>Mucoromycota</taxon>
        <taxon>Glomeromycotina</taxon>
        <taxon>Glomeromycetes</taxon>
        <taxon>Archaeosporales</taxon>
        <taxon>Ambisporaceae</taxon>
        <taxon>Ambispora</taxon>
    </lineage>
</organism>
<evidence type="ECO:0000313" key="5">
    <source>
        <dbReference type="EMBL" id="CAG8669424.1"/>
    </source>
</evidence>
<sequence length="209" mass="23720">EAWEEFQPQSKLTEEKDKYLLEVNLPGDEAKQHYSEIFYGKFYREFALPTQVKKEKVKAHYENEVLTMTVTKDSQGHAHQENNGVDTNVRILPLNFAADGSNIEIVRIYFIMHDENQRQKLDILEEQKTYELSFSDGEVKVNKKDPNLSSKKSGGHFASASSAAGASGPEPEKKGPFVLVNEEKKEIRDSENTAEEEAKSQSTNNTSNF</sequence>
<feature type="compositionally biased region" description="Low complexity" evidence="3">
    <location>
        <begin position="149"/>
        <end position="168"/>
    </location>
</feature>
<feature type="compositionally biased region" description="Polar residues" evidence="3">
    <location>
        <begin position="200"/>
        <end position="209"/>
    </location>
</feature>
<proteinExistence type="inferred from homology"/>
<dbReference type="EMBL" id="CAJVPL010007394">
    <property type="protein sequence ID" value="CAG8669424.1"/>
    <property type="molecule type" value="Genomic_DNA"/>
</dbReference>
<dbReference type="Pfam" id="PF00011">
    <property type="entry name" value="HSP20"/>
    <property type="match status" value="1"/>
</dbReference>
<evidence type="ECO:0000256" key="2">
    <source>
        <dbReference type="RuleBase" id="RU003616"/>
    </source>
</evidence>
<dbReference type="AlphaFoldDB" id="A0A9N9EF49"/>
<feature type="domain" description="SHSP" evidence="4">
    <location>
        <begin position="1"/>
        <end position="88"/>
    </location>
</feature>
<dbReference type="OrthoDB" id="1431247at2759"/>
<feature type="region of interest" description="Disordered" evidence="3">
    <location>
        <begin position="141"/>
        <end position="209"/>
    </location>
</feature>
<gene>
    <name evidence="5" type="ORF">AGERDE_LOCUS12187</name>
</gene>
<evidence type="ECO:0000259" key="4">
    <source>
        <dbReference type="PROSITE" id="PS01031"/>
    </source>
</evidence>
<evidence type="ECO:0000313" key="6">
    <source>
        <dbReference type="Proteomes" id="UP000789831"/>
    </source>
</evidence>
<dbReference type="CDD" id="cd06464">
    <property type="entry name" value="ACD_sHsps-like"/>
    <property type="match status" value="1"/>
</dbReference>
<dbReference type="SUPFAM" id="SSF49764">
    <property type="entry name" value="HSP20-like chaperones"/>
    <property type="match status" value="1"/>
</dbReference>
<dbReference type="Proteomes" id="UP000789831">
    <property type="component" value="Unassembled WGS sequence"/>
</dbReference>
<keyword evidence="6" id="KW-1185">Reference proteome</keyword>
<comment type="caution">
    <text evidence="5">The sequence shown here is derived from an EMBL/GenBank/DDBJ whole genome shotgun (WGS) entry which is preliminary data.</text>
</comment>
<dbReference type="InterPro" id="IPR008978">
    <property type="entry name" value="HSP20-like_chaperone"/>
</dbReference>
<evidence type="ECO:0000256" key="3">
    <source>
        <dbReference type="SAM" id="MobiDB-lite"/>
    </source>
</evidence>
<dbReference type="PROSITE" id="PS01031">
    <property type="entry name" value="SHSP"/>
    <property type="match status" value="1"/>
</dbReference>
<dbReference type="InterPro" id="IPR002068">
    <property type="entry name" value="A-crystallin/Hsp20_dom"/>
</dbReference>